<evidence type="ECO:0000256" key="7">
    <source>
        <dbReference type="ARBA" id="ARBA00023170"/>
    </source>
</evidence>
<reference evidence="12" key="1">
    <citation type="submission" date="2022-11" db="UniProtKB">
        <authorList>
            <consortium name="WormBaseParasite"/>
        </authorList>
    </citation>
    <scope>IDENTIFICATION</scope>
</reference>
<protein>
    <submittedName>
        <fullName evidence="12">G-protein coupled receptors family 1 profile domain-containing protein</fullName>
    </submittedName>
</protein>
<evidence type="ECO:0000256" key="6">
    <source>
        <dbReference type="ARBA" id="ARBA00023136"/>
    </source>
</evidence>
<feature type="transmembrane region" description="Helical" evidence="9">
    <location>
        <begin position="59"/>
        <end position="77"/>
    </location>
</feature>
<dbReference type="PRINTS" id="PR00237">
    <property type="entry name" value="GPCRRHODOPSN"/>
</dbReference>
<dbReference type="Gene3D" id="1.20.1070.10">
    <property type="entry name" value="Rhodopsin 7-helix transmembrane proteins"/>
    <property type="match status" value="1"/>
</dbReference>
<feature type="transmembrane region" description="Helical" evidence="9">
    <location>
        <begin position="22"/>
        <end position="47"/>
    </location>
</feature>
<dbReference type="PANTHER" id="PTHR24230">
    <property type="entry name" value="G-PROTEIN COUPLED RECEPTOR"/>
    <property type="match status" value="1"/>
</dbReference>
<name>A0A914VNN5_9BILA</name>
<feature type="transmembrane region" description="Helical" evidence="9">
    <location>
        <begin position="97"/>
        <end position="118"/>
    </location>
</feature>
<dbReference type="InterPro" id="IPR000276">
    <property type="entry name" value="GPCR_Rhodpsn"/>
</dbReference>
<dbReference type="GO" id="GO:0008528">
    <property type="term" value="F:G protein-coupled peptide receptor activity"/>
    <property type="evidence" value="ECO:0007669"/>
    <property type="project" value="TreeGrafter"/>
</dbReference>
<feature type="transmembrane region" description="Helical" evidence="9">
    <location>
        <begin position="139"/>
        <end position="161"/>
    </location>
</feature>
<dbReference type="WBParaSite" id="PSAMB.scaffold2282size24148.g17217.t1">
    <property type="protein sequence ID" value="PSAMB.scaffold2282size24148.g17217.t1"/>
    <property type="gene ID" value="PSAMB.scaffold2282size24148.g17217"/>
</dbReference>
<evidence type="ECO:0000256" key="3">
    <source>
        <dbReference type="ARBA" id="ARBA00022692"/>
    </source>
</evidence>
<evidence type="ECO:0000256" key="9">
    <source>
        <dbReference type="SAM" id="Phobius"/>
    </source>
</evidence>
<dbReference type="GO" id="GO:0007218">
    <property type="term" value="P:neuropeptide signaling pathway"/>
    <property type="evidence" value="ECO:0007669"/>
    <property type="project" value="TreeGrafter"/>
</dbReference>
<evidence type="ECO:0000313" key="12">
    <source>
        <dbReference type="WBParaSite" id="PSAMB.scaffold2282size24148.g17217.t1"/>
    </source>
</evidence>
<keyword evidence="7" id="KW-0675">Receptor</keyword>
<comment type="subcellular location">
    <subcellularLocation>
        <location evidence="1">Cell membrane</location>
        <topology evidence="1">Multi-pass membrane protein</topology>
    </subcellularLocation>
</comment>
<dbReference type="Proteomes" id="UP000887566">
    <property type="component" value="Unplaced"/>
</dbReference>
<accession>A0A914VNN5</accession>
<feature type="domain" description="G-protein coupled receptors family 1 profile" evidence="10">
    <location>
        <begin position="38"/>
        <end position="358"/>
    </location>
</feature>
<evidence type="ECO:0000313" key="11">
    <source>
        <dbReference type="Proteomes" id="UP000887566"/>
    </source>
</evidence>
<dbReference type="PANTHER" id="PTHR24230:SF120">
    <property type="entry name" value="G-PROTEIN COUPLED RECEPTOR DAF-38"/>
    <property type="match status" value="1"/>
</dbReference>
<keyword evidence="6 9" id="KW-0472">Membrane</keyword>
<dbReference type="InterPro" id="IPR017452">
    <property type="entry name" value="GPCR_Rhodpsn_7TM"/>
</dbReference>
<evidence type="ECO:0000256" key="5">
    <source>
        <dbReference type="ARBA" id="ARBA00023040"/>
    </source>
</evidence>
<evidence type="ECO:0000259" key="10">
    <source>
        <dbReference type="PROSITE" id="PS50262"/>
    </source>
</evidence>
<feature type="transmembrane region" description="Helical" evidence="9">
    <location>
        <begin position="199"/>
        <end position="219"/>
    </location>
</feature>
<evidence type="ECO:0000256" key="8">
    <source>
        <dbReference type="ARBA" id="ARBA00023224"/>
    </source>
</evidence>
<keyword evidence="3 9" id="KW-0812">Transmembrane</keyword>
<evidence type="ECO:0000256" key="1">
    <source>
        <dbReference type="ARBA" id="ARBA00004651"/>
    </source>
</evidence>
<keyword evidence="2" id="KW-1003">Cell membrane</keyword>
<dbReference type="SUPFAM" id="SSF81321">
    <property type="entry name" value="Family A G protein-coupled receptor-like"/>
    <property type="match status" value="1"/>
</dbReference>
<organism evidence="11 12">
    <name type="scientific">Plectus sambesii</name>
    <dbReference type="NCBI Taxonomy" id="2011161"/>
    <lineage>
        <taxon>Eukaryota</taxon>
        <taxon>Metazoa</taxon>
        <taxon>Ecdysozoa</taxon>
        <taxon>Nematoda</taxon>
        <taxon>Chromadorea</taxon>
        <taxon>Plectida</taxon>
        <taxon>Plectina</taxon>
        <taxon>Plectoidea</taxon>
        <taxon>Plectidae</taxon>
        <taxon>Plectus</taxon>
    </lineage>
</organism>
<evidence type="ECO:0000256" key="4">
    <source>
        <dbReference type="ARBA" id="ARBA00022989"/>
    </source>
</evidence>
<keyword evidence="8" id="KW-0807">Transducer</keyword>
<feature type="transmembrane region" description="Helical" evidence="9">
    <location>
        <begin position="339"/>
        <end position="359"/>
    </location>
</feature>
<feature type="transmembrane region" description="Helical" evidence="9">
    <location>
        <begin position="301"/>
        <end position="319"/>
    </location>
</feature>
<evidence type="ECO:0000256" key="2">
    <source>
        <dbReference type="ARBA" id="ARBA00022475"/>
    </source>
</evidence>
<dbReference type="PROSITE" id="PS50262">
    <property type="entry name" value="G_PROTEIN_RECEP_F1_2"/>
    <property type="match status" value="1"/>
</dbReference>
<dbReference type="Pfam" id="PF00001">
    <property type="entry name" value="7tm_1"/>
    <property type="match status" value="1"/>
</dbReference>
<dbReference type="AlphaFoldDB" id="A0A914VNN5"/>
<dbReference type="GO" id="GO:0005886">
    <property type="term" value="C:plasma membrane"/>
    <property type="evidence" value="ECO:0007669"/>
    <property type="project" value="UniProtKB-SubCell"/>
</dbReference>
<keyword evidence="5" id="KW-0297">G-protein coupled receptor</keyword>
<sequence length="375" mass="43622">MNQSLESPSTTSESPSAIFEDWIQLGFNASCLVIGLPLNLITLGELINRYRKTGNRISLLYIHLNLSDLMVIVFYSLTRFCWLLTYQWYGGDALCRLFRFADSVSFAISSYVIVCIGLDRTYAMKRPLRAASGAREHKMLWVAWLCAIVVSLPQFALWQLYEPQSMKDFKQCVSVWIARADEFNNGVMPPLDLLQFRLYSIYHILIVFWIPFLLLIISYSMTLRAVVRRHSNGSVLSVDNSRRSFRKSKPHKKVSTQSVLFMVGHDNSASNRRHTLCPHDDYEGLRQMSGHARLRKARNRTMQVSVTLILIYLCCWLPYNTLSWWRIIDPDSYAIVENTFYFLNGLVVLNSVFNPLIYGRTHLMDFPRRIMRKER</sequence>
<keyword evidence="4 9" id="KW-1133">Transmembrane helix</keyword>
<proteinExistence type="predicted"/>
<keyword evidence="11" id="KW-1185">Reference proteome</keyword>